<proteinExistence type="predicted"/>
<accession>A0ABT0RI11</accession>
<dbReference type="EMBL" id="JAMGBC010000001">
    <property type="protein sequence ID" value="MCL6679929.1"/>
    <property type="molecule type" value="Genomic_DNA"/>
</dbReference>
<dbReference type="RefSeq" id="WP_249868802.1">
    <property type="nucleotide sequence ID" value="NZ_JAMGBC010000001.1"/>
</dbReference>
<dbReference type="InterPro" id="IPR019056">
    <property type="entry name" value="Phage_TAC_6"/>
</dbReference>
<gene>
    <name evidence="1" type="ORF">LZ519_11475</name>
</gene>
<keyword evidence="2" id="KW-1185">Reference proteome</keyword>
<evidence type="ECO:0000313" key="2">
    <source>
        <dbReference type="Proteomes" id="UP001165343"/>
    </source>
</evidence>
<name>A0ABT0RI11_9SPHN</name>
<sequence length="65" mass="7183">MTFGDRAAELAGITSALLGWRPEEFWRSTPAELATALGLDGQPGAEMDRSSLERMLSQFPDNREK</sequence>
<dbReference type="Proteomes" id="UP001165343">
    <property type="component" value="Unassembled WGS sequence"/>
</dbReference>
<evidence type="ECO:0000313" key="1">
    <source>
        <dbReference type="EMBL" id="MCL6679929.1"/>
    </source>
</evidence>
<reference evidence="1" key="1">
    <citation type="submission" date="2022-05" db="EMBL/GenBank/DDBJ databases">
        <authorList>
            <person name="Jo J.-H."/>
            <person name="Im W.-T."/>
        </authorList>
    </citation>
    <scope>NUCLEOTIDE SEQUENCE</scope>
    <source>
        <strain evidence="1">RG327</strain>
    </source>
</reference>
<dbReference type="Pfam" id="PF09550">
    <property type="entry name" value="Phage_TAC_6"/>
    <property type="match status" value="1"/>
</dbReference>
<organism evidence="1 2">
    <name type="scientific">Sphingomonas anseongensis</name>
    <dbReference type="NCBI Taxonomy" id="2908207"/>
    <lineage>
        <taxon>Bacteria</taxon>
        <taxon>Pseudomonadati</taxon>
        <taxon>Pseudomonadota</taxon>
        <taxon>Alphaproteobacteria</taxon>
        <taxon>Sphingomonadales</taxon>
        <taxon>Sphingomonadaceae</taxon>
        <taxon>Sphingomonas</taxon>
    </lineage>
</organism>
<protein>
    <submittedName>
        <fullName evidence="1">Phage tail assembly chaperone</fullName>
    </submittedName>
</protein>
<comment type="caution">
    <text evidence="1">The sequence shown here is derived from an EMBL/GenBank/DDBJ whole genome shotgun (WGS) entry which is preliminary data.</text>
</comment>